<protein>
    <submittedName>
        <fullName evidence="2">Uncharacterized protein</fullName>
    </submittedName>
</protein>
<gene>
    <name evidence="2" type="ORF">TNS_ORF100</name>
</gene>
<organism evidence="2 3">
    <name type="scientific">Tunisvirus fontaine2</name>
    <dbReference type="NCBI Taxonomy" id="1421067"/>
    <lineage>
        <taxon>Viruses</taxon>
        <taxon>Varidnaviria</taxon>
        <taxon>Bamfordvirae</taxon>
        <taxon>Nucleocytoviricota</taxon>
        <taxon>Megaviricetes</taxon>
        <taxon>Pimascovirales</taxon>
        <taxon>Pimascovirales incertae sedis</taxon>
        <taxon>Marseilleviridae</taxon>
        <taxon>Losannavirus</taxon>
        <taxon>Losannavirus tunisense</taxon>
    </lineage>
</organism>
<evidence type="ECO:0000256" key="1">
    <source>
        <dbReference type="SAM" id="Coils"/>
    </source>
</evidence>
<feature type="coiled-coil region" evidence="1">
    <location>
        <begin position="9"/>
        <end position="47"/>
    </location>
</feature>
<dbReference type="Proteomes" id="UP000232615">
    <property type="component" value="Segment"/>
</dbReference>
<dbReference type="EMBL" id="KF483846">
    <property type="protein sequence ID" value="AHC54818.1"/>
    <property type="molecule type" value="Genomic_DNA"/>
</dbReference>
<evidence type="ECO:0000313" key="3">
    <source>
        <dbReference type="Proteomes" id="UP000232615"/>
    </source>
</evidence>
<reference evidence="2 3" key="1">
    <citation type="journal article" date="2014" name="Arch. Virol.">
        <title>Complete genome sequence of Tunisvirus, a new member of the proposed family Marseilleviridae.</title>
        <authorList>
            <person name="Aherfi S."/>
            <person name="Boughalmi M."/>
            <person name="Pagnier I."/>
            <person name="Fournous G."/>
            <person name="La Scola B."/>
            <person name="Raoult D."/>
            <person name="Colson P."/>
        </authorList>
    </citation>
    <scope>NUCLEOTIDE SEQUENCE [LARGE SCALE GENOMIC DNA]</scope>
    <source>
        <strain evidence="2 3">U484</strain>
    </source>
</reference>
<name>V9SD56_9VIRU</name>
<proteinExistence type="predicted"/>
<keyword evidence="1" id="KW-0175">Coiled coil</keyword>
<accession>V9SD56</accession>
<sequence length="101" mass="12013">MSQQKVERVHRLQELLKERSEKIKRIKEEIEKTKAELFQELDEKGANSLKENGKVYFSRSEYSIKSVDTAKLLKENPELAKKYTVTKKSWRVNWKKPKSSE</sequence>
<evidence type="ECO:0000313" key="2">
    <source>
        <dbReference type="EMBL" id="AHC54818.1"/>
    </source>
</evidence>
<keyword evidence="3" id="KW-1185">Reference proteome</keyword>